<dbReference type="InterPro" id="IPR003812">
    <property type="entry name" value="Fido"/>
</dbReference>
<dbReference type="NCBIfam" id="TIGR01550">
    <property type="entry name" value="DOC_P1"/>
    <property type="match status" value="1"/>
</dbReference>
<dbReference type="GO" id="GO:0016301">
    <property type="term" value="F:kinase activity"/>
    <property type="evidence" value="ECO:0007669"/>
    <property type="project" value="InterPro"/>
</dbReference>
<dbReference type="AlphaFoldDB" id="A0A6J6JJG0"/>
<dbReference type="InterPro" id="IPR036597">
    <property type="entry name" value="Fido-like_dom_sf"/>
</dbReference>
<dbReference type="PANTHER" id="PTHR39426">
    <property type="entry name" value="HOMOLOGY TO DEATH-ON-CURING PROTEIN OF PHAGE P1"/>
    <property type="match status" value="1"/>
</dbReference>
<organism evidence="2">
    <name type="scientific">freshwater metagenome</name>
    <dbReference type="NCBI Taxonomy" id="449393"/>
    <lineage>
        <taxon>unclassified sequences</taxon>
        <taxon>metagenomes</taxon>
        <taxon>ecological metagenomes</taxon>
    </lineage>
</organism>
<dbReference type="Gene3D" id="1.20.120.1870">
    <property type="entry name" value="Fic/DOC protein, Fido domain"/>
    <property type="match status" value="1"/>
</dbReference>
<protein>
    <submittedName>
        <fullName evidence="2">Unannotated protein</fullName>
    </submittedName>
</protein>
<sequence length="124" mass="14117">MISYPLLDVVVTTLRGLGFHVRDLGLLDSALVRAQTRLYGQDAYPTLQLKAAAMVHSVINNHPMVDGNKRSAWVILNFFLVLNNRQLRSSQDKAYEFIMSIAEKRIELEEIAAWLEDHMIPLIP</sequence>
<dbReference type="PANTHER" id="PTHR39426:SF1">
    <property type="entry name" value="HOMOLOGY TO DEATH-ON-CURING PROTEIN OF PHAGE P1"/>
    <property type="match status" value="1"/>
</dbReference>
<dbReference type="PROSITE" id="PS51459">
    <property type="entry name" value="FIDO"/>
    <property type="match status" value="1"/>
</dbReference>
<gene>
    <name evidence="2" type="ORF">UFOPK2044_00733</name>
</gene>
<evidence type="ECO:0000259" key="1">
    <source>
        <dbReference type="PROSITE" id="PS51459"/>
    </source>
</evidence>
<dbReference type="Pfam" id="PF02661">
    <property type="entry name" value="Fic"/>
    <property type="match status" value="1"/>
</dbReference>
<reference evidence="2" key="1">
    <citation type="submission" date="2020-05" db="EMBL/GenBank/DDBJ databases">
        <authorList>
            <person name="Chiriac C."/>
            <person name="Salcher M."/>
            <person name="Ghai R."/>
            <person name="Kavagutti S V."/>
        </authorList>
    </citation>
    <scope>NUCLEOTIDE SEQUENCE</scope>
</reference>
<accession>A0A6J6JJG0</accession>
<feature type="domain" description="Fido" evidence="1">
    <location>
        <begin position="1"/>
        <end position="117"/>
    </location>
</feature>
<dbReference type="EMBL" id="CAEZVO010000106">
    <property type="protein sequence ID" value="CAB4637046.1"/>
    <property type="molecule type" value="Genomic_DNA"/>
</dbReference>
<proteinExistence type="predicted"/>
<dbReference type="InterPro" id="IPR053737">
    <property type="entry name" value="Type_II_TA_Toxin"/>
</dbReference>
<dbReference type="SUPFAM" id="SSF140931">
    <property type="entry name" value="Fic-like"/>
    <property type="match status" value="1"/>
</dbReference>
<evidence type="ECO:0000313" key="2">
    <source>
        <dbReference type="EMBL" id="CAB4637046.1"/>
    </source>
</evidence>
<name>A0A6J6JJG0_9ZZZZ</name>
<dbReference type="InterPro" id="IPR006440">
    <property type="entry name" value="Doc"/>
</dbReference>